<reference evidence="2 3" key="1">
    <citation type="journal article" date="2021" name="Environ. Microbiol.">
        <title>Gene family expansions and transcriptome signatures uncover fungal adaptations to wood decay.</title>
        <authorList>
            <person name="Hage H."/>
            <person name="Miyauchi S."/>
            <person name="Viragh M."/>
            <person name="Drula E."/>
            <person name="Min B."/>
            <person name="Chaduli D."/>
            <person name="Navarro D."/>
            <person name="Favel A."/>
            <person name="Norest M."/>
            <person name="Lesage-Meessen L."/>
            <person name="Balint B."/>
            <person name="Merenyi Z."/>
            <person name="de Eugenio L."/>
            <person name="Morin E."/>
            <person name="Martinez A.T."/>
            <person name="Baldrian P."/>
            <person name="Stursova M."/>
            <person name="Martinez M.J."/>
            <person name="Novotny C."/>
            <person name="Magnuson J.K."/>
            <person name="Spatafora J.W."/>
            <person name="Maurice S."/>
            <person name="Pangilinan J."/>
            <person name="Andreopoulos W."/>
            <person name="LaButti K."/>
            <person name="Hundley H."/>
            <person name="Na H."/>
            <person name="Kuo A."/>
            <person name="Barry K."/>
            <person name="Lipzen A."/>
            <person name="Henrissat B."/>
            <person name="Riley R."/>
            <person name="Ahrendt S."/>
            <person name="Nagy L.G."/>
            <person name="Grigoriev I.V."/>
            <person name="Martin F."/>
            <person name="Rosso M.N."/>
        </authorList>
    </citation>
    <scope>NUCLEOTIDE SEQUENCE [LARGE SCALE GENOMIC DNA]</scope>
    <source>
        <strain evidence="2 3">CIRM-BRFM 1785</strain>
    </source>
</reference>
<feature type="transmembrane region" description="Helical" evidence="1">
    <location>
        <begin position="258"/>
        <end position="282"/>
    </location>
</feature>
<protein>
    <submittedName>
        <fullName evidence="2">Uncharacterized protein</fullName>
    </submittedName>
</protein>
<keyword evidence="1" id="KW-0472">Membrane</keyword>
<feature type="transmembrane region" description="Helical" evidence="1">
    <location>
        <begin position="218"/>
        <end position="238"/>
    </location>
</feature>
<evidence type="ECO:0000313" key="3">
    <source>
        <dbReference type="Proteomes" id="UP000814176"/>
    </source>
</evidence>
<dbReference type="RefSeq" id="XP_047775179.1">
    <property type="nucleotide sequence ID" value="XM_047924725.1"/>
</dbReference>
<name>A0ABQ8K5G6_9APHY</name>
<evidence type="ECO:0000313" key="2">
    <source>
        <dbReference type="EMBL" id="KAH9832160.1"/>
    </source>
</evidence>
<proteinExistence type="predicted"/>
<comment type="caution">
    <text evidence="2">The sequence shown here is derived from an EMBL/GenBank/DDBJ whole genome shotgun (WGS) entry which is preliminary data.</text>
</comment>
<evidence type="ECO:0000256" key="1">
    <source>
        <dbReference type="SAM" id="Phobius"/>
    </source>
</evidence>
<accession>A0ABQ8K5G6</accession>
<gene>
    <name evidence="2" type="ORF">C8Q71DRAFT_777672</name>
</gene>
<dbReference type="EMBL" id="JADCUA010000022">
    <property type="protein sequence ID" value="KAH9832160.1"/>
    <property type="molecule type" value="Genomic_DNA"/>
</dbReference>
<organism evidence="2 3">
    <name type="scientific">Rhodofomes roseus</name>
    <dbReference type="NCBI Taxonomy" id="34475"/>
    <lineage>
        <taxon>Eukaryota</taxon>
        <taxon>Fungi</taxon>
        <taxon>Dikarya</taxon>
        <taxon>Basidiomycota</taxon>
        <taxon>Agaricomycotina</taxon>
        <taxon>Agaricomycetes</taxon>
        <taxon>Polyporales</taxon>
        <taxon>Rhodofomes</taxon>
    </lineage>
</organism>
<dbReference type="Proteomes" id="UP000814176">
    <property type="component" value="Unassembled WGS sequence"/>
</dbReference>
<keyword evidence="3" id="KW-1185">Reference proteome</keyword>
<sequence>MQSYRAVNGSSMLYQNSIKSLVVHGLIKKNDGKENPLVVSRTTYADLTTHFTETGGKPNTHYSHEIPSTGPVPDLPPDGDIKLHLELGEMLHQGDDNHTTVYRVEPSSSHPSATASTYYPPMVIKVAPEREGRRLAEESALYARFRCLQGSVIPRCYGYFRERVDLLHNVVMPWSPDCEFPRDDLDIFQLPNSNASLNFLLLEYLDIPWLSHLGETSLTWWTSSLITGCNITICMIATSGGWTSKRDVFPAFPRLDMVVSSTSVSLISIVPALPISSISSYATTKRRK</sequence>
<dbReference type="GeneID" id="72005457"/>
<keyword evidence="1" id="KW-0812">Transmembrane</keyword>
<keyword evidence="1" id="KW-1133">Transmembrane helix</keyword>